<evidence type="ECO:0000256" key="1">
    <source>
        <dbReference type="SAM" id="MobiDB-lite"/>
    </source>
</evidence>
<reference evidence="2 3" key="1">
    <citation type="submission" date="2020-05" db="EMBL/GenBank/DDBJ databases">
        <authorList>
            <person name="Mo P."/>
        </authorList>
    </citation>
    <scope>NUCLEOTIDE SEQUENCE [LARGE SCALE GENOMIC DNA]</scope>
    <source>
        <strain evidence="2 3">Gen01</strain>
    </source>
</reference>
<evidence type="ECO:0000313" key="2">
    <source>
        <dbReference type="EMBL" id="QJY46002.1"/>
    </source>
</evidence>
<protein>
    <submittedName>
        <fullName evidence="2">Uncharacterized protein</fullName>
    </submittedName>
</protein>
<feature type="region of interest" description="Disordered" evidence="1">
    <location>
        <begin position="99"/>
        <end position="142"/>
    </location>
</feature>
<evidence type="ECO:0000313" key="3">
    <source>
        <dbReference type="Proteomes" id="UP000505377"/>
    </source>
</evidence>
<name>A0A6M6JH10_9PSEU</name>
<accession>A0A6M6JH10</accession>
<organism evidence="2 3">
    <name type="scientific">Pseudonocardia broussonetiae</name>
    <dbReference type="NCBI Taxonomy" id="2736640"/>
    <lineage>
        <taxon>Bacteria</taxon>
        <taxon>Bacillati</taxon>
        <taxon>Actinomycetota</taxon>
        <taxon>Actinomycetes</taxon>
        <taxon>Pseudonocardiales</taxon>
        <taxon>Pseudonocardiaceae</taxon>
        <taxon>Pseudonocardia</taxon>
    </lineage>
</organism>
<dbReference type="RefSeq" id="WP_172156767.1">
    <property type="nucleotide sequence ID" value="NZ_CP053564.1"/>
</dbReference>
<sequence length="142" mass="15589">MSDWIRGYGERRAAARGGGAAGRHAVDEDAVLTPIFHALNRVDWRGRQVEPSAHEREARGREVPGRRHALRGTDAVDEFRRDPLTAPIPVQAFAAAAAPSPVLPTRPPRRRRSATTDSGAHALVEPREGGRHHYRLETAGSR</sequence>
<dbReference type="AlphaFoldDB" id="A0A6M6JH10"/>
<keyword evidence="3" id="KW-1185">Reference proteome</keyword>
<proteinExistence type="predicted"/>
<feature type="compositionally biased region" description="Basic and acidic residues" evidence="1">
    <location>
        <begin position="49"/>
        <end position="65"/>
    </location>
</feature>
<feature type="region of interest" description="Disordered" evidence="1">
    <location>
        <begin position="49"/>
        <end position="81"/>
    </location>
</feature>
<dbReference type="Proteomes" id="UP000505377">
    <property type="component" value="Chromosome"/>
</dbReference>
<gene>
    <name evidence="2" type="ORF">HOP40_09460</name>
</gene>
<dbReference type="KEGG" id="pbro:HOP40_09460"/>
<dbReference type="EMBL" id="CP053564">
    <property type="protein sequence ID" value="QJY46002.1"/>
    <property type="molecule type" value="Genomic_DNA"/>
</dbReference>